<accession>B9ILC3</accession>
<dbReference type="AlphaFoldDB" id="B9ILC3"/>
<organism evidence="1 2">
    <name type="scientific">Populus trichocarpa</name>
    <name type="common">Western balsam poplar</name>
    <name type="synonym">Populus balsamifera subsp. trichocarpa</name>
    <dbReference type="NCBI Taxonomy" id="3694"/>
    <lineage>
        <taxon>Eukaryota</taxon>
        <taxon>Viridiplantae</taxon>
        <taxon>Streptophyta</taxon>
        <taxon>Embryophyta</taxon>
        <taxon>Tracheophyta</taxon>
        <taxon>Spermatophyta</taxon>
        <taxon>Magnoliopsida</taxon>
        <taxon>eudicotyledons</taxon>
        <taxon>Gunneridae</taxon>
        <taxon>Pentapetalae</taxon>
        <taxon>rosids</taxon>
        <taxon>fabids</taxon>
        <taxon>Malpighiales</taxon>
        <taxon>Salicaceae</taxon>
        <taxon>Saliceae</taxon>
        <taxon>Populus</taxon>
    </lineage>
</organism>
<protein>
    <submittedName>
        <fullName evidence="1">Uncharacterized protein</fullName>
    </submittedName>
</protein>
<dbReference type="InParanoid" id="B9ILC3"/>
<reference evidence="1 2" key="1">
    <citation type="journal article" date="2006" name="Science">
        <title>The genome of black cottonwood, Populus trichocarpa (Torr. &amp; Gray).</title>
        <authorList>
            <person name="Tuskan G.A."/>
            <person name="Difazio S."/>
            <person name="Jansson S."/>
            <person name="Bohlmann J."/>
            <person name="Grigoriev I."/>
            <person name="Hellsten U."/>
            <person name="Putnam N."/>
            <person name="Ralph S."/>
            <person name="Rombauts S."/>
            <person name="Salamov A."/>
            <person name="Schein J."/>
            <person name="Sterck L."/>
            <person name="Aerts A."/>
            <person name="Bhalerao R.R."/>
            <person name="Bhalerao R.P."/>
            <person name="Blaudez D."/>
            <person name="Boerjan W."/>
            <person name="Brun A."/>
            <person name="Brunner A."/>
            <person name="Busov V."/>
            <person name="Campbell M."/>
            <person name="Carlson J."/>
            <person name="Chalot M."/>
            <person name="Chapman J."/>
            <person name="Chen G.L."/>
            <person name="Cooper D."/>
            <person name="Coutinho P.M."/>
            <person name="Couturier J."/>
            <person name="Covert S."/>
            <person name="Cronk Q."/>
            <person name="Cunningham R."/>
            <person name="Davis J."/>
            <person name="Degroeve S."/>
            <person name="Dejardin A."/>
            <person name="Depamphilis C."/>
            <person name="Detter J."/>
            <person name="Dirks B."/>
            <person name="Dubchak I."/>
            <person name="Duplessis S."/>
            <person name="Ehlting J."/>
            <person name="Ellis B."/>
            <person name="Gendler K."/>
            <person name="Goodstein D."/>
            <person name="Gribskov M."/>
            <person name="Grimwood J."/>
            <person name="Groover A."/>
            <person name="Gunter L."/>
            <person name="Hamberger B."/>
            <person name="Heinze B."/>
            <person name="Helariutta Y."/>
            <person name="Henrissat B."/>
            <person name="Holligan D."/>
            <person name="Holt R."/>
            <person name="Huang W."/>
            <person name="Islam-Faridi N."/>
            <person name="Jones S."/>
            <person name="Jones-Rhoades M."/>
            <person name="Jorgensen R."/>
            <person name="Joshi C."/>
            <person name="Kangasjarvi J."/>
            <person name="Karlsson J."/>
            <person name="Kelleher C."/>
            <person name="Kirkpatrick R."/>
            <person name="Kirst M."/>
            <person name="Kohler A."/>
            <person name="Kalluri U."/>
            <person name="Larimer F."/>
            <person name="Leebens-Mack J."/>
            <person name="Leple J.C."/>
            <person name="Locascio P."/>
            <person name="Lou Y."/>
            <person name="Lucas S."/>
            <person name="Martin F."/>
            <person name="Montanini B."/>
            <person name="Napoli C."/>
            <person name="Nelson D.R."/>
            <person name="Nelson C."/>
            <person name="Nieminen K."/>
            <person name="Nilsson O."/>
            <person name="Pereda V."/>
            <person name="Peter G."/>
            <person name="Philippe R."/>
            <person name="Pilate G."/>
            <person name="Poliakov A."/>
            <person name="Razumovskaya J."/>
            <person name="Richardson P."/>
            <person name="Rinaldi C."/>
            <person name="Ritland K."/>
            <person name="Rouze P."/>
            <person name="Ryaboy D."/>
            <person name="Schmutz J."/>
            <person name="Schrader J."/>
            <person name="Segerman B."/>
            <person name="Shin H."/>
            <person name="Siddiqui A."/>
            <person name="Sterky F."/>
            <person name="Terry A."/>
            <person name="Tsai C.J."/>
            <person name="Uberbacher E."/>
            <person name="Unneberg P."/>
            <person name="Vahala J."/>
            <person name="Wall K."/>
            <person name="Wessler S."/>
            <person name="Yang G."/>
            <person name="Yin T."/>
            <person name="Douglas C."/>
            <person name="Marra M."/>
            <person name="Sandberg G."/>
            <person name="Van de Peer Y."/>
            <person name="Rokhsar D."/>
        </authorList>
    </citation>
    <scope>NUCLEOTIDE SEQUENCE [LARGE SCALE GENOMIC DNA]</scope>
    <source>
        <strain evidence="2">cv. Nisqually</strain>
    </source>
</reference>
<sequence>MDHSIAKWWWRYQLLPTVIAPSIWKKPKSHSGIYRYSSFCEVERLVKLWVSFYASAHHAFLCVWFTNMICYTQ</sequence>
<dbReference type="HOGENOM" id="CLU_2709419_0_0_1"/>
<evidence type="ECO:0000313" key="1">
    <source>
        <dbReference type="EMBL" id="PNS93081.1"/>
    </source>
</evidence>
<name>B9ILC3_POPTR</name>
<dbReference type="Proteomes" id="UP000006729">
    <property type="component" value="Chromosome 18"/>
</dbReference>
<keyword evidence="2" id="KW-1185">Reference proteome</keyword>
<dbReference type="EMBL" id="CM009307">
    <property type="protein sequence ID" value="PNS93081.1"/>
    <property type="molecule type" value="Genomic_DNA"/>
</dbReference>
<gene>
    <name evidence="1" type="ORF">POPTR_018G068800</name>
</gene>
<evidence type="ECO:0000313" key="2">
    <source>
        <dbReference type="Proteomes" id="UP000006729"/>
    </source>
</evidence>
<proteinExistence type="predicted"/>